<dbReference type="InterPro" id="IPR036388">
    <property type="entry name" value="WH-like_DNA-bd_sf"/>
</dbReference>
<dbReference type="KEGG" id="crw:CROST_039570"/>
<dbReference type="InterPro" id="IPR001867">
    <property type="entry name" value="OmpR/PhoB-type_DNA-bd"/>
</dbReference>
<evidence type="ECO:0000313" key="7">
    <source>
        <dbReference type="Proteomes" id="UP000190951"/>
    </source>
</evidence>
<comment type="function">
    <text evidence="5">May play the central regulatory role in sporulation. It may be an element of the effector pathway responsible for the activation of sporulation genes in response to nutritional stress. Spo0A may act in concert with spo0H (a sigma factor) to control the expression of some genes that are critical to the sporulation process.</text>
</comment>
<proteinExistence type="predicted"/>
<dbReference type="PROSITE" id="PS50110">
    <property type="entry name" value="RESPONSE_REGULATORY"/>
    <property type="match status" value="1"/>
</dbReference>
<evidence type="ECO:0000256" key="2">
    <source>
        <dbReference type="ARBA" id="ARBA00023015"/>
    </source>
</evidence>
<evidence type="ECO:0000256" key="5">
    <source>
        <dbReference type="ARBA" id="ARBA00024867"/>
    </source>
</evidence>
<dbReference type="Gene3D" id="3.40.50.2300">
    <property type="match status" value="1"/>
</dbReference>
<keyword evidence="2" id="KW-0805">Transcription regulation</keyword>
<dbReference type="InterPro" id="IPR011006">
    <property type="entry name" value="CheY-like_superfamily"/>
</dbReference>
<dbReference type="GO" id="GO:0005829">
    <property type="term" value="C:cytosol"/>
    <property type="evidence" value="ECO:0007669"/>
    <property type="project" value="TreeGrafter"/>
</dbReference>
<dbReference type="AlphaFoldDB" id="A0A1S8KXZ2"/>
<dbReference type="SMART" id="SM00448">
    <property type="entry name" value="REC"/>
    <property type="match status" value="1"/>
</dbReference>
<dbReference type="SUPFAM" id="SSF46894">
    <property type="entry name" value="C-terminal effector domain of the bipartite response regulators"/>
    <property type="match status" value="1"/>
</dbReference>
<keyword evidence="4" id="KW-0804">Transcription</keyword>
<dbReference type="STRING" id="84029.CROST_43660"/>
<dbReference type="EMBL" id="CP096983">
    <property type="protein sequence ID" value="URZ13207.1"/>
    <property type="molecule type" value="Genomic_DNA"/>
</dbReference>
<sequence length="223" mass="25851">MYKIMVVEDDPNISEIICENIEKQGFQCLRIVEFKKIIDEFITFKPELILMDINLPGNDGFCWCEKIREISKAPIIFVSARDSETDIVLGTNMGGDDYLIKPFSIEVLLAKVKGMLRRTYSYNEVDSNILSFGELIFNADNGMISRRNIRDELTHNEMGILKILLKNQGKIVSRERIMRTLWSDEKFIDDNTLTVNITRLRKKLNDIGCKNMIKTIRNEGYII</sequence>
<dbReference type="Pfam" id="PF00486">
    <property type="entry name" value="Trans_reg_C"/>
    <property type="match status" value="1"/>
</dbReference>
<name>A0A1S8KXZ2_9CLOT</name>
<gene>
    <name evidence="6" type="primary">graR_4</name>
    <name evidence="6" type="ORF">CROST_039570</name>
</gene>
<dbReference type="Proteomes" id="UP000190951">
    <property type="component" value="Chromosome"/>
</dbReference>
<dbReference type="CDD" id="cd00383">
    <property type="entry name" value="trans_reg_C"/>
    <property type="match status" value="1"/>
</dbReference>
<evidence type="ECO:0000313" key="6">
    <source>
        <dbReference type="EMBL" id="URZ13207.1"/>
    </source>
</evidence>
<dbReference type="InterPro" id="IPR001789">
    <property type="entry name" value="Sig_transdc_resp-reg_receiver"/>
</dbReference>
<dbReference type="PANTHER" id="PTHR48111">
    <property type="entry name" value="REGULATOR OF RPOS"/>
    <property type="match status" value="1"/>
</dbReference>
<accession>A0A1S8KXZ2</accession>
<dbReference type="InterPro" id="IPR016032">
    <property type="entry name" value="Sig_transdc_resp-reg_C-effctor"/>
</dbReference>
<dbReference type="SMART" id="SM00862">
    <property type="entry name" value="Trans_reg_C"/>
    <property type="match status" value="1"/>
</dbReference>
<dbReference type="PROSITE" id="PS51755">
    <property type="entry name" value="OMPR_PHOB"/>
    <property type="match status" value="1"/>
</dbReference>
<dbReference type="GO" id="GO:0000976">
    <property type="term" value="F:transcription cis-regulatory region binding"/>
    <property type="evidence" value="ECO:0007669"/>
    <property type="project" value="TreeGrafter"/>
</dbReference>
<dbReference type="InterPro" id="IPR039420">
    <property type="entry name" value="WalR-like"/>
</dbReference>
<organism evidence="6 7">
    <name type="scientific">Clostridium felsineum</name>
    <dbReference type="NCBI Taxonomy" id="36839"/>
    <lineage>
        <taxon>Bacteria</taxon>
        <taxon>Bacillati</taxon>
        <taxon>Bacillota</taxon>
        <taxon>Clostridia</taxon>
        <taxon>Eubacteriales</taxon>
        <taxon>Clostridiaceae</taxon>
        <taxon>Clostridium</taxon>
    </lineage>
</organism>
<dbReference type="Gene3D" id="6.10.250.690">
    <property type="match status" value="1"/>
</dbReference>
<dbReference type="Pfam" id="PF00072">
    <property type="entry name" value="Response_reg"/>
    <property type="match status" value="1"/>
</dbReference>
<evidence type="ECO:0000256" key="4">
    <source>
        <dbReference type="ARBA" id="ARBA00023163"/>
    </source>
</evidence>
<evidence type="ECO:0000256" key="3">
    <source>
        <dbReference type="ARBA" id="ARBA00023125"/>
    </source>
</evidence>
<dbReference type="SUPFAM" id="SSF52172">
    <property type="entry name" value="CheY-like"/>
    <property type="match status" value="1"/>
</dbReference>
<dbReference type="GO" id="GO:0000156">
    <property type="term" value="F:phosphorelay response regulator activity"/>
    <property type="evidence" value="ECO:0007669"/>
    <property type="project" value="TreeGrafter"/>
</dbReference>
<dbReference type="PANTHER" id="PTHR48111:SF43">
    <property type="entry name" value="STAGE 0 SPORULATION PROTEIN A HOMOLOG"/>
    <property type="match status" value="1"/>
</dbReference>
<dbReference type="Gene3D" id="1.10.10.10">
    <property type="entry name" value="Winged helix-like DNA-binding domain superfamily/Winged helix DNA-binding domain"/>
    <property type="match status" value="1"/>
</dbReference>
<dbReference type="GO" id="GO:0006355">
    <property type="term" value="P:regulation of DNA-templated transcription"/>
    <property type="evidence" value="ECO:0007669"/>
    <property type="project" value="InterPro"/>
</dbReference>
<protein>
    <recommendedName>
        <fullName evidence="1">Stage 0 sporulation protein A homolog</fullName>
    </recommendedName>
</protein>
<keyword evidence="3" id="KW-0238">DNA-binding</keyword>
<dbReference type="RefSeq" id="WP_077834507.1">
    <property type="nucleotide sequence ID" value="NZ_CP096983.1"/>
</dbReference>
<keyword evidence="7" id="KW-1185">Reference proteome</keyword>
<dbReference type="GO" id="GO:0032993">
    <property type="term" value="C:protein-DNA complex"/>
    <property type="evidence" value="ECO:0007669"/>
    <property type="project" value="TreeGrafter"/>
</dbReference>
<reference evidence="6 7" key="1">
    <citation type="submission" date="2022-04" db="EMBL/GenBank/DDBJ databases">
        <title>Genome sequence of C. roseum typestrain.</title>
        <authorList>
            <person name="Poehlein A."/>
            <person name="Schoch T."/>
            <person name="Duerre P."/>
            <person name="Daniel R."/>
        </authorList>
    </citation>
    <scope>NUCLEOTIDE SEQUENCE [LARGE SCALE GENOMIC DNA]</scope>
    <source>
        <strain evidence="6 7">DSM 7320</strain>
    </source>
</reference>
<evidence type="ECO:0000256" key="1">
    <source>
        <dbReference type="ARBA" id="ARBA00018672"/>
    </source>
</evidence>